<evidence type="ECO:0000256" key="3">
    <source>
        <dbReference type="ARBA" id="ARBA00022989"/>
    </source>
</evidence>
<keyword evidence="7" id="KW-0378">Hydrolase</keyword>
<dbReference type="GO" id="GO:0016020">
    <property type="term" value="C:membrane"/>
    <property type="evidence" value="ECO:0007669"/>
    <property type="project" value="UniProtKB-SubCell"/>
</dbReference>
<keyword evidence="8" id="KW-1185">Reference proteome</keyword>
<keyword evidence="2 5" id="KW-0812">Transmembrane</keyword>
<sequence>MERRRFKVTATALTTAVTLAVSLLIFALGADDRAAFLFGLVPARLLGVYHLAPAVPAWLTPLSATLVHGGFAHLFLNMVALVFFGLQVERVLGAFGFAVLYLVGAYVAGLTQFAVNPASINPMIGASGAISALVGAYGLMFGVPKKLTRSIGVNRLLHAVWLAVSWTLLQIAFGWLMGEQGMMLATPAHVGGFVAGLLLQRPLLLWRYRKA</sequence>
<dbReference type="Proteomes" id="UP000274661">
    <property type="component" value="Unassembled WGS sequence"/>
</dbReference>
<evidence type="ECO:0000256" key="4">
    <source>
        <dbReference type="ARBA" id="ARBA00023136"/>
    </source>
</evidence>
<dbReference type="InterPro" id="IPR035952">
    <property type="entry name" value="Rhomboid-like_sf"/>
</dbReference>
<dbReference type="RefSeq" id="WP_126718846.1">
    <property type="nucleotide sequence ID" value="NZ_RWJF01000001.1"/>
</dbReference>
<comment type="subcellular location">
    <subcellularLocation>
        <location evidence="1">Membrane</location>
        <topology evidence="1">Multi-pass membrane protein</topology>
    </subcellularLocation>
</comment>
<gene>
    <name evidence="7" type="ORF">HMF7854_09315</name>
</gene>
<dbReference type="OrthoDB" id="9813074at2"/>
<feature type="transmembrane region" description="Helical" evidence="5">
    <location>
        <begin position="182"/>
        <end position="199"/>
    </location>
</feature>
<feature type="transmembrane region" description="Helical" evidence="5">
    <location>
        <begin position="156"/>
        <end position="176"/>
    </location>
</feature>
<feature type="domain" description="Peptidase S54 rhomboid" evidence="6">
    <location>
        <begin position="60"/>
        <end position="201"/>
    </location>
</feature>
<dbReference type="AlphaFoldDB" id="A0A429VAJ4"/>
<evidence type="ECO:0000313" key="8">
    <source>
        <dbReference type="Proteomes" id="UP000274661"/>
    </source>
</evidence>
<dbReference type="GO" id="GO:0006508">
    <property type="term" value="P:proteolysis"/>
    <property type="evidence" value="ECO:0007669"/>
    <property type="project" value="UniProtKB-KW"/>
</dbReference>
<evidence type="ECO:0000256" key="1">
    <source>
        <dbReference type="ARBA" id="ARBA00004141"/>
    </source>
</evidence>
<accession>A0A429VAJ4</accession>
<dbReference type="Gene3D" id="1.20.1540.10">
    <property type="entry name" value="Rhomboid-like"/>
    <property type="match status" value="1"/>
</dbReference>
<dbReference type="Pfam" id="PF01694">
    <property type="entry name" value="Rhomboid"/>
    <property type="match status" value="1"/>
</dbReference>
<dbReference type="InterPro" id="IPR022764">
    <property type="entry name" value="Peptidase_S54_rhomboid_dom"/>
</dbReference>
<evidence type="ECO:0000256" key="2">
    <source>
        <dbReference type="ARBA" id="ARBA00022692"/>
    </source>
</evidence>
<keyword evidence="4 5" id="KW-0472">Membrane</keyword>
<evidence type="ECO:0000259" key="6">
    <source>
        <dbReference type="Pfam" id="PF01694"/>
    </source>
</evidence>
<comment type="caution">
    <text evidence="7">The sequence shown here is derived from an EMBL/GenBank/DDBJ whole genome shotgun (WGS) entry which is preliminary data.</text>
</comment>
<feature type="transmembrane region" description="Helical" evidence="5">
    <location>
        <begin position="58"/>
        <end position="84"/>
    </location>
</feature>
<evidence type="ECO:0000256" key="5">
    <source>
        <dbReference type="SAM" id="Phobius"/>
    </source>
</evidence>
<name>A0A429VAJ4_9SPHN</name>
<dbReference type="PANTHER" id="PTHR43066:SF11">
    <property type="entry name" value="PEPTIDASE S54 RHOMBOID DOMAIN-CONTAINING PROTEIN"/>
    <property type="match status" value="1"/>
</dbReference>
<feature type="transmembrane region" description="Helical" evidence="5">
    <location>
        <begin position="123"/>
        <end position="144"/>
    </location>
</feature>
<dbReference type="EMBL" id="RWJF01000001">
    <property type="protein sequence ID" value="RST31013.1"/>
    <property type="molecule type" value="Genomic_DNA"/>
</dbReference>
<feature type="transmembrane region" description="Helical" evidence="5">
    <location>
        <begin position="91"/>
        <end position="111"/>
    </location>
</feature>
<dbReference type="PANTHER" id="PTHR43066">
    <property type="entry name" value="RHOMBOID-RELATED PROTEIN"/>
    <property type="match status" value="1"/>
</dbReference>
<protein>
    <submittedName>
        <fullName evidence="7">Rhomboid family intramembrane serine protease</fullName>
    </submittedName>
</protein>
<keyword evidence="3 5" id="KW-1133">Transmembrane helix</keyword>
<proteinExistence type="predicted"/>
<evidence type="ECO:0000313" key="7">
    <source>
        <dbReference type="EMBL" id="RST31013.1"/>
    </source>
</evidence>
<dbReference type="GO" id="GO:0004252">
    <property type="term" value="F:serine-type endopeptidase activity"/>
    <property type="evidence" value="ECO:0007669"/>
    <property type="project" value="InterPro"/>
</dbReference>
<keyword evidence="7" id="KW-0645">Protease</keyword>
<organism evidence="7 8">
    <name type="scientific">Sphingomonas ginkgonis</name>
    <dbReference type="NCBI Taxonomy" id="2315330"/>
    <lineage>
        <taxon>Bacteria</taxon>
        <taxon>Pseudomonadati</taxon>
        <taxon>Pseudomonadota</taxon>
        <taxon>Alphaproteobacteria</taxon>
        <taxon>Sphingomonadales</taxon>
        <taxon>Sphingomonadaceae</taxon>
        <taxon>Sphingomonas</taxon>
    </lineage>
</organism>
<dbReference type="SUPFAM" id="SSF144091">
    <property type="entry name" value="Rhomboid-like"/>
    <property type="match status" value="1"/>
</dbReference>
<reference evidence="7 8" key="1">
    <citation type="submission" date="2018-12" db="EMBL/GenBank/DDBJ databases">
        <title>Sphingomonas sp. HMF7854 Genome sequencing and assembly.</title>
        <authorList>
            <person name="Cha I."/>
            <person name="Kang H."/>
            <person name="Kim H."/>
            <person name="Kang J."/>
            <person name="Joh K."/>
        </authorList>
    </citation>
    <scope>NUCLEOTIDE SEQUENCE [LARGE SCALE GENOMIC DNA]</scope>
    <source>
        <strain evidence="7 8">HMF7854</strain>
    </source>
</reference>